<comment type="caution">
    <text evidence="2">The sequence shown here is derived from an EMBL/GenBank/DDBJ whole genome shotgun (WGS) entry which is preliminary data.</text>
</comment>
<dbReference type="SUPFAM" id="SSF52540">
    <property type="entry name" value="P-loop containing nucleoside triphosphate hydrolases"/>
    <property type="match status" value="1"/>
</dbReference>
<evidence type="ECO:0000313" key="3">
    <source>
        <dbReference type="Proteomes" id="UP000478636"/>
    </source>
</evidence>
<keyword evidence="2" id="KW-0547">Nucleotide-binding</keyword>
<dbReference type="Gene3D" id="3.40.50.300">
    <property type="entry name" value="P-loop containing nucleotide triphosphate hydrolases"/>
    <property type="match status" value="1"/>
</dbReference>
<dbReference type="AlphaFoldDB" id="A0A6L7A733"/>
<evidence type="ECO:0000259" key="1">
    <source>
        <dbReference type="Pfam" id="PF00005"/>
    </source>
</evidence>
<feature type="domain" description="ABC transporter" evidence="1">
    <location>
        <begin position="3"/>
        <end position="59"/>
    </location>
</feature>
<dbReference type="InterPro" id="IPR003439">
    <property type="entry name" value="ABC_transporter-like_ATP-bd"/>
</dbReference>
<accession>A0A6L7A733</accession>
<evidence type="ECO:0000313" key="2">
    <source>
        <dbReference type="EMBL" id="MWN21456.1"/>
    </source>
</evidence>
<dbReference type="InterPro" id="IPR027417">
    <property type="entry name" value="P-loop_NTPase"/>
</dbReference>
<dbReference type="GO" id="GO:0016887">
    <property type="term" value="F:ATP hydrolysis activity"/>
    <property type="evidence" value="ECO:0007669"/>
    <property type="project" value="InterPro"/>
</dbReference>
<name>A0A6L7A733_LEULA</name>
<keyword evidence="2" id="KW-0067">ATP-binding</keyword>
<dbReference type="GO" id="GO:0005524">
    <property type="term" value="F:ATP binding"/>
    <property type="evidence" value="ECO:0007669"/>
    <property type="project" value="UniProtKB-KW"/>
</dbReference>
<protein>
    <submittedName>
        <fullName evidence="2">ATP-binding cassette domain-containing protein</fullName>
    </submittedName>
</protein>
<sequence length="61" mass="6549">MSLIKNKKYLIIGPSGSGKSTLANVLAGFITNFDGEISVDDQVVNANDQMFDIVAYVNQSP</sequence>
<dbReference type="Pfam" id="PF00005">
    <property type="entry name" value="ABC_tran"/>
    <property type="match status" value="1"/>
</dbReference>
<dbReference type="EMBL" id="WSZI01000014">
    <property type="protein sequence ID" value="MWN21456.1"/>
    <property type="molecule type" value="Genomic_DNA"/>
</dbReference>
<organism evidence="2 3">
    <name type="scientific">Leuconostoc lactis</name>
    <dbReference type="NCBI Taxonomy" id="1246"/>
    <lineage>
        <taxon>Bacteria</taxon>
        <taxon>Bacillati</taxon>
        <taxon>Bacillota</taxon>
        <taxon>Bacilli</taxon>
        <taxon>Lactobacillales</taxon>
        <taxon>Lactobacillaceae</taxon>
        <taxon>Leuconostoc</taxon>
    </lineage>
</organism>
<gene>
    <name evidence="2" type="ORF">GQS40_08315</name>
</gene>
<proteinExistence type="predicted"/>
<dbReference type="Proteomes" id="UP000478636">
    <property type="component" value="Unassembled WGS sequence"/>
</dbReference>
<reference evidence="2 3" key="1">
    <citation type="submission" date="2019-12" db="EMBL/GenBank/DDBJ databases">
        <title>Complete genome sequence of Leuconostoc lactis strain AVN1 provides insights into metabolic potential.</title>
        <authorList>
            <person name="Besrour N."/>
            <person name="Najjari A."/>
            <person name="Fhoula I."/>
            <person name="Jaballah S."/>
            <person name="Klibi N."/>
            <person name="Ouzari H.I."/>
        </authorList>
    </citation>
    <scope>NUCLEOTIDE SEQUENCE [LARGE SCALE GENOMIC DNA]</scope>
    <source>
        <strain evidence="2 3">AVN1</strain>
    </source>
</reference>